<dbReference type="EC" id="2.1.1.-" evidence="5"/>
<dbReference type="CDD" id="cd18103">
    <property type="entry name" value="SpoU-like_RlmB"/>
    <property type="match status" value="1"/>
</dbReference>
<dbReference type="GO" id="GO:0003723">
    <property type="term" value="F:RNA binding"/>
    <property type="evidence" value="ECO:0007669"/>
    <property type="project" value="InterPro"/>
</dbReference>
<evidence type="ECO:0000256" key="3">
    <source>
        <dbReference type="SAM" id="MobiDB-lite"/>
    </source>
</evidence>
<organism evidence="5 6">
    <name type="scientific">Calycomorphotria hydatis</name>
    <dbReference type="NCBI Taxonomy" id="2528027"/>
    <lineage>
        <taxon>Bacteria</taxon>
        <taxon>Pseudomonadati</taxon>
        <taxon>Planctomycetota</taxon>
        <taxon>Planctomycetia</taxon>
        <taxon>Planctomycetales</taxon>
        <taxon>Planctomycetaceae</taxon>
        <taxon>Calycomorphotria</taxon>
    </lineage>
</organism>
<keyword evidence="6" id="KW-1185">Reference proteome</keyword>
<reference evidence="5 6" key="1">
    <citation type="submission" date="2019-02" db="EMBL/GenBank/DDBJ databases">
        <title>Deep-cultivation of Planctomycetes and their phenomic and genomic characterization uncovers novel biology.</title>
        <authorList>
            <person name="Wiegand S."/>
            <person name="Jogler M."/>
            <person name="Boedeker C."/>
            <person name="Pinto D."/>
            <person name="Vollmers J."/>
            <person name="Rivas-Marin E."/>
            <person name="Kohn T."/>
            <person name="Peeters S.H."/>
            <person name="Heuer A."/>
            <person name="Rast P."/>
            <person name="Oberbeckmann S."/>
            <person name="Bunk B."/>
            <person name="Jeske O."/>
            <person name="Meyerdierks A."/>
            <person name="Storesund J.E."/>
            <person name="Kallscheuer N."/>
            <person name="Luecker S."/>
            <person name="Lage O.M."/>
            <person name="Pohl T."/>
            <person name="Merkel B.J."/>
            <person name="Hornburger P."/>
            <person name="Mueller R.-W."/>
            <person name="Bruemmer F."/>
            <person name="Labrenz M."/>
            <person name="Spormann A.M."/>
            <person name="Op den Camp H."/>
            <person name="Overmann J."/>
            <person name="Amann R."/>
            <person name="Jetten M.S.M."/>
            <person name="Mascher T."/>
            <person name="Medema M.H."/>
            <person name="Devos D.P."/>
            <person name="Kaster A.-K."/>
            <person name="Ovreas L."/>
            <person name="Rohde M."/>
            <person name="Galperin M.Y."/>
            <person name="Jogler C."/>
        </authorList>
    </citation>
    <scope>NUCLEOTIDE SEQUENCE [LARGE SCALE GENOMIC DNA]</scope>
    <source>
        <strain evidence="5 6">V22</strain>
    </source>
</reference>
<dbReference type="InterPro" id="IPR001537">
    <property type="entry name" value="SpoU_MeTrfase"/>
</dbReference>
<keyword evidence="2 5" id="KW-0808">Transferase</keyword>
<protein>
    <submittedName>
        <fullName evidence="5">TrmH family tRNA/rRNA methyltransferase</fullName>
        <ecNumber evidence="5">2.1.1.-</ecNumber>
    </submittedName>
</protein>
<dbReference type="KEGG" id="chya:V22_36180"/>
<dbReference type="RefSeq" id="WP_197439711.1">
    <property type="nucleotide sequence ID" value="NZ_CP036316.1"/>
</dbReference>
<dbReference type="PANTHER" id="PTHR46429:SF1">
    <property type="entry name" value="23S RRNA (GUANOSINE-2'-O-)-METHYLTRANSFERASE RLMB"/>
    <property type="match status" value="1"/>
</dbReference>
<keyword evidence="1 5" id="KW-0489">Methyltransferase</keyword>
<dbReference type="Gene3D" id="3.40.1280.10">
    <property type="match status" value="1"/>
</dbReference>
<dbReference type="InterPro" id="IPR004441">
    <property type="entry name" value="rRNA_MeTrfase_TrmH"/>
</dbReference>
<name>A0A517TDA8_9PLAN</name>
<feature type="domain" description="RNA 2-O ribose methyltransferase substrate binding" evidence="4">
    <location>
        <begin position="13"/>
        <end position="90"/>
    </location>
</feature>
<dbReference type="Pfam" id="PF08032">
    <property type="entry name" value="SpoU_sub_bind"/>
    <property type="match status" value="1"/>
</dbReference>
<dbReference type="SUPFAM" id="SSF75217">
    <property type="entry name" value="alpha/beta knot"/>
    <property type="match status" value="1"/>
</dbReference>
<dbReference type="NCBIfam" id="TIGR00186">
    <property type="entry name" value="rRNA_methyl_3"/>
    <property type="match status" value="1"/>
</dbReference>
<dbReference type="InterPro" id="IPR013123">
    <property type="entry name" value="SpoU_subst-bd"/>
</dbReference>
<evidence type="ECO:0000256" key="1">
    <source>
        <dbReference type="ARBA" id="ARBA00022603"/>
    </source>
</evidence>
<proteinExistence type="predicted"/>
<dbReference type="Pfam" id="PF00588">
    <property type="entry name" value="SpoU_methylase"/>
    <property type="match status" value="1"/>
</dbReference>
<dbReference type="PANTHER" id="PTHR46429">
    <property type="entry name" value="23S RRNA (GUANOSINE-2'-O-)-METHYLTRANSFERASE RLMB"/>
    <property type="match status" value="1"/>
</dbReference>
<evidence type="ECO:0000313" key="6">
    <source>
        <dbReference type="Proteomes" id="UP000319976"/>
    </source>
</evidence>
<dbReference type="InterPro" id="IPR029064">
    <property type="entry name" value="Ribosomal_eL30-like_sf"/>
</dbReference>
<dbReference type="InterPro" id="IPR029026">
    <property type="entry name" value="tRNA_m1G_MTases_N"/>
</dbReference>
<evidence type="ECO:0000313" key="5">
    <source>
        <dbReference type="EMBL" id="QDT66352.1"/>
    </source>
</evidence>
<dbReference type="InterPro" id="IPR029028">
    <property type="entry name" value="Alpha/beta_knot_MTases"/>
</dbReference>
<dbReference type="SUPFAM" id="SSF55315">
    <property type="entry name" value="L30e-like"/>
    <property type="match status" value="1"/>
</dbReference>
<dbReference type="GO" id="GO:0032259">
    <property type="term" value="P:methylation"/>
    <property type="evidence" value="ECO:0007669"/>
    <property type="project" value="UniProtKB-KW"/>
</dbReference>
<dbReference type="AlphaFoldDB" id="A0A517TDA8"/>
<gene>
    <name evidence="5" type="ORF">V22_36180</name>
</gene>
<dbReference type="GO" id="GO:0006396">
    <property type="term" value="P:RNA processing"/>
    <property type="evidence" value="ECO:0007669"/>
    <property type="project" value="InterPro"/>
</dbReference>
<dbReference type="GO" id="GO:0008173">
    <property type="term" value="F:RNA methyltransferase activity"/>
    <property type="evidence" value="ECO:0007669"/>
    <property type="project" value="InterPro"/>
</dbReference>
<dbReference type="Proteomes" id="UP000319976">
    <property type="component" value="Chromosome"/>
</dbReference>
<dbReference type="Gene3D" id="3.30.1330.30">
    <property type="match status" value="1"/>
</dbReference>
<accession>A0A517TDA8</accession>
<dbReference type="SMART" id="SM00967">
    <property type="entry name" value="SpoU_sub_bind"/>
    <property type="match status" value="1"/>
</dbReference>
<evidence type="ECO:0000259" key="4">
    <source>
        <dbReference type="SMART" id="SM00967"/>
    </source>
</evidence>
<dbReference type="GO" id="GO:0005829">
    <property type="term" value="C:cytosol"/>
    <property type="evidence" value="ECO:0007669"/>
    <property type="project" value="TreeGrafter"/>
</dbReference>
<evidence type="ECO:0000256" key="2">
    <source>
        <dbReference type="ARBA" id="ARBA00022679"/>
    </source>
</evidence>
<dbReference type="EMBL" id="CP036316">
    <property type="protein sequence ID" value="QDT66352.1"/>
    <property type="molecule type" value="Genomic_DNA"/>
</dbReference>
<sequence length="287" mass="31015">MKQPLLGNHNRCWVWGRNVVLESLRAGRWLPYEVRVNSEVMDEATRDELHTLCELHSVELIEVSPTDLKKHCPTGDHQGLIAKMPPYPYVELNELLSSVGGWGRDKVSPPVSHRSSGGSLRLTPATPTDKDIKGSTPASILITDGLQDDYNFGAVVRNVDGFGLDGLIIPTRNQTGVTSQVARSSAGAVNHVAITRVEDLTEAIRTLQQHGIHVTAASERGTMAVSDTNLQQPCALIIGNEGTGIRPEVLDACDTHVTIPMQGHVGSLNAAVASGVLLYELTRQRGN</sequence>
<feature type="region of interest" description="Disordered" evidence="3">
    <location>
        <begin position="107"/>
        <end position="133"/>
    </location>
</feature>